<dbReference type="PANTHER" id="PTHR30069:SF29">
    <property type="entry name" value="HEMOGLOBIN AND HEMOGLOBIN-HAPTOGLOBIN-BINDING PROTEIN 1-RELATED"/>
    <property type="match status" value="1"/>
</dbReference>
<keyword evidence="6" id="KW-0472">Membrane</keyword>
<dbReference type="EMBL" id="UOFV01000268">
    <property type="protein sequence ID" value="VAX01741.1"/>
    <property type="molecule type" value="Genomic_DNA"/>
</dbReference>
<dbReference type="InterPro" id="IPR039426">
    <property type="entry name" value="TonB-dep_rcpt-like"/>
</dbReference>
<dbReference type="Pfam" id="PF00593">
    <property type="entry name" value="TonB_dep_Rec_b-barrel"/>
    <property type="match status" value="1"/>
</dbReference>
<accession>A0A3B1AJ57</accession>
<dbReference type="PANTHER" id="PTHR30069">
    <property type="entry name" value="TONB-DEPENDENT OUTER MEMBRANE RECEPTOR"/>
    <property type="match status" value="1"/>
</dbReference>
<evidence type="ECO:0000256" key="4">
    <source>
        <dbReference type="ARBA" id="ARBA00022729"/>
    </source>
</evidence>
<evidence type="ECO:0000256" key="3">
    <source>
        <dbReference type="ARBA" id="ARBA00022692"/>
    </source>
</evidence>
<evidence type="ECO:0000256" key="1">
    <source>
        <dbReference type="ARBA" id="ARBA00004571"/>
    </source>
</evidence>
<reference evidence="11" key="1">
    <citation type="submission" date="2018-06" db="EMBL/GenBank/DDBJ databases">
        <authorList>
            <person name="Zhirakovskaya E."/>
        </authorList>
    </citation>
    <scope>NUCLEOTIDE SEQUENCE</scope>
</reference>
<protein>
    <recommendedName>
        <fullName evidence="12">TonB-dependent receptor plug domain-containing protein</fullName>
    </recommendedName>
</protein>
<sequence length="661" mass="73926">MNNISRYITVLFIVMMLSVNCALAANIIVIVKEKGSGVPIEGATVVINEGDVYDETGKAGEIRFSDIASPNKIKVLAAGFETLVKQVPQNQTKITLYLEPFVIESEGLKVTAERLEEKTSKLTLSSAELIKAAGSGGDPLKAITALPGIIATSEGSAEVYMRGSNGNENITWVNNAPVGYLYHFGGLQSTINSALIEDINVFLGGFPVQYGDALGGVVDVKLRAPKNDRMRYKFDISTITSSFLVEGPAGKTGNDSFFVAGRRSYLDLILSPGAATDFFADDDEDDPDQILLVPRFYDFQALYRHQLDNGYLDSYVFSAGDELRMELRDSAKSDPQLAGELSEKIAFQTTGLTWQQRWNSQWDSLATLAYIHEKRSARIGRDEQGESFFARTEENQVHLQPELRWQIQEKSRLSFGLSSGYATIPVDVYAPRRCTENDFDCDFTSQKKYRLDKTINGSEISPYIKYRQQWTNRLTTQLGLRHTNIEITGGFHAHQLSPRATLEYQLTAHTLLMATWGQYIQMPRGIEIVESFGNPALLMTEAEHRILGIEHQINPLYSIKAEVYHKPMKNLVIALDENDPPDNYANRGTGEAWGFDLFIKRTPGQGKIGWVSLSWARSRRTNEITGITRDFSGDQPLTFIAVWGQPFGGSWKRWDWSIKAQ</sequence>
<keyword evidence="7" id="KW-0675">Receptor</keyword>
<gene>
    <name evidence="11" type="ORF">MNBD_GAMMA19-219</name>
</gene>
<dbReference type="Pfam" id="PF07715">
    <property type="entry name" value="Plug"/>
    <property type="match status" value="1"/>
</dbReference>
<evidence type="ECO:0000256" key="8">
    <source>
        <dbReference type="ARBA" id="ARBA00023237"/>
    </source>
</evidence>
<evidence type="ECO:0000256" key="2">
    <source>
        <dbReference type="ARBA" id="ARBA00022448"/>
    </source>
</evidence>
<dbReference type="GO" id="GO:0009279">
    <property type="term" value="C:cell outer membrane"/>
    <property type="evidence" value="ECO:0007669"/>
    <property type="project" value="UniProtKB-SubCell"/>
</dbReference>
<feature type="domain" description="TonB-dependent receptor-like beta-barrel" evidence="9">
    <location>
        <begin position="328"/>
        <end position="652"/>
    </location>
</feature>
<dbReference type="SUPFAM" id="SSF56935">
    <property type="entry name" value="Porins"/>
    <property type="match status" value="1"/>
</dbReference>
<dbReference type="Gene3D" id="2.170.130.10">
    <property type="entry name" value="TonB-dependent receptor, plug domain"/>
    <property type="match status" value="1"/>
</dbReference>
<dbReference type="GO" id="GO:0015344">
    <property type="term" value="F:siderophore uptake transmembrane transporter activity"/>
    <property type="evidence" value="ECO:0007669"/>
    <property type="project" value="TreeGrafter"/>
</dbReference>
<evidence type="ECO:0000256" key="7">
    <source>
        <dbReference type="ARBA" id="ARBA00023170"/>
    </source>
</evidence>
<feature type="domain" description="TonB-dependent receptor plug" evidence="10">
    <location>
        <begin position="119"/>
        <end position="217"/>
    </location>
</feature>
<proteinExistence type="predicted"/>
<evidence type="ECO:0000313" key="11">
    <source>
        <dbReference type="EMBL" id="VAX01741.1"/>
    </source>
</evidence>
<keyword evidence="4" id="KW-0732">Signal</keyword>
<comment type="subcellular location">
    <subcellularLocation>
        <location evidence="1">Cell outer membrane</location>
        <topology evidence="1">Multi-pass membrane protein</topology>
    </subcellularLocation>
</comment>
<keyword evidence="3" id="KW-0812">Transmembrane</keyword>
<keyword evidence="2" id="KW-0813">Transport</keyword>
<evidence type="ECO:0000259" key="9">
    <source>
        <dbReference type="Pfam" id="PF00593"/>
    </source>
</evidence>
<feature type="non-terminal residue" evidence="11">
    <location>
        <position position="661"/>
    </location>
</feature>
<keyword evidence="5" id="KW-0798">TonB box</keyword>
<keyword evidence="8" id="KW-0998">Cell outer membrane</keyword>
<dbReference type="InterPro" id="IPR012910">
    <property type="entry name" value="Plug_dom"/>
</dbReference>
<evidence type="ECO:0000256" key="5">
    <source>
        <dbReference type="ARBA" id="ARBA00023077"/>
    </source>
</evidence>
<dbReference type="GO" id="GO:0044718">
    <property type="term" value="P:siderophore transmembrane transport"/>
    <property type="evidence" value="ECO:0007669"/>
    <property type="project" value="TreeGrafter"/>
</dbReference>
<dbReference type="InterPro" id="IPR037066">
    <property type="entry name" value="Plug_dom_sf"/>
</dbReference>
<dbReference type="InterPro" id="IPR036942">
    <property type="entry name" value="Beta-barrel_TonB_sf"/>
</dbReference>
<organism evidence="11">
    <name type="scientific">hydrothermal vent metagenome</name>
    <dbReference type="NCBI Taxonomy" id="652676"/>
    <lineage>
        <taxon>unclassified sequences</taxon>
        <taxon>metagenomes</taxon>
        <taxon>ecological metagenomes</taxon>
    </lineage>
</organism>
<evidence type="ECO:0008006" key="12">
    <source>
        <dbReference type="Google" id="ProtNLM"/>
    </source>
</evidence>
<evidence type="ECO:0000259" key="10">
    <source>
        <dbReference type="Pfam" id="PF07715"/>
    </source>
</evidence>
<name>A0A3B1AJ57_9ZZZZ</name>
<dbReference type="AlphaFoldDB" id="A0A3B1AJ57"/>
<dbReference type="InterPro" id="IPR000531">
    <property type="entry name" value="Beta-barrel_TonB"/>
</dbReference>
<dbReference type="Gene3D" id="2.40.170.20">
    <property type="entry name" value="TonB-dependent receptor, beta-barrel domain"/>
    <property type="match status" value="1"/>
</dbReference>
<evidence type="ECO:0000256" key="6">
    <source>
        <dbReference type="ARBA" id="ARBA00023136"/>
    </source>
</evidence>